<dbReference type="InterPro" id="IPR036259">
    <property type="entry name" value="MFS_trans_sf"/>
</dbReference>
<feature type="transmembrane region" description="Helical" evidence="4">
    <location>
        <begin position="42"/>
        <end position="61"/>
    </location>
</feature>
<dbReference type="InterPro" id="IPR047200">
    <property type="entry name" value="MFS_YcaD-like"/>
</dbReference>
<dbReference type="EMBL" id="JAGQFT020000003">
    <property type="protein sequence ID" value="MBS7456788.1"/>
    <property type="molecule type" value="Genomic_DNA"/>
</dbReference>
<feature type="transmembrane region" description="Helical" evidence="4">
    <location>
        <begin position="97"/>
        <end position="119"/>
    </location>
</feature>
<dbReference type="RefSeq" id="WP_211926515.1">
    <property type="nucleotide sequence ID" value="NZ_JAGQFT020000003.1"/>
</dbReference>
<keyword evidence="1 4" id="KW-0812">Transmembrane</keyword>
<dbReference type="PANTHER" id="PTHR23521">
    <property type="entry name" value="TRANSPORTER MFS SUPERFAMILY"/>
    <property type="match status" value="1"/>
</dbReference>
<dbReference type="SUPFAM" id="SSF103473">
    <property type="entry name" value="MFS general substrate transporter"/>
    <property type="match status" value="1"/>
</dbReference>
<evidence type="ECO:0000256" key="3">
    <source>
        <dbReference type="ARBA" id="ARBA00023136"/>
    </source>
</evidence>
<feature type="transmembrane region" description="Helical" evidence="4">
    <location>
        <begin position="235"/>
        <end position="253"/>
    </location>
</feature>
<dbReference type="PROSITE" id="PS50850">
    <property type="entry name" value="MFS"/>
    <property type="match status" value="1"/>
</dbReference>
<feature type="transmembrane region" description="Helical" evidence="4">
    <location>
        <begin position="289"/>
        <end position="309"/>
    </location>
</feature>
<reference evidence="7 8" key="1">
    <citation type="journal article" date="2021" name="Microbiol. Resour. Announc.">
        <title>Draft Genome Sequence of Coralloluteibacterium stylophorae LMG 29479T.</title>
        <authorList>
            <person name="Karlyshev A.V."/>
            <person name="Kudryashova E.B."/>
            <person name="Ariskina E.V."/>
            <person name="Conroy A.P."/>
            <person name="Abidueva E.Y."/>
        </authorList>
    </citation>
    <scope>NUCLEOTIDE SEQUENCE [LARGE SCALE GENOMIC DNA]</scope>
    <source>
        <strain evidence="7 8">LMG 29479</strain>
    </source>
</reference>
<feature type="transmembrane region" description="Helical" evidence="4">
    <location>
        <begin position="156"/>
        <end position="176"/>
    </location>
</feature>
<dbReference type="InterPro" id="IPR020846">
    <property type="entry name" value="MFS_dom"/>
</dbReference>
<dbReference type="AlphaFoldDB" id="A0A8J7VVF9"/>
<evidence type="ECO:0000313" key="6">
    <source>
        <dbReference type="EMBL" id="MBR0562574.1"/>
    </source>
</evidence>
<dbReference type="CDD" id="cd17477">
    <property type="entry name" value="MFS_YcaD_like"/>
    <property type="match status" value="1"/>
</dbReference>
<feature type="transmembrane region" description="Helical" evidence="4">
    <location>
        <begin position="73"/>
        <end position="91"/>
    </location>
</feature>
<protein>
    <submittedName>
        <fullName evidence="6">MFS transporter</fullName>
    </submittedName>
</protein>
<accession>A0A8J7VVF9</accession>
<reference evidence="6" key="2">
    <citation type="submission" date="2021-04" db="EMBL/GenBank/DDBJ databases">
        <authorList>
            <person name="Karlyshev A.V."/>
        </authorList>
    </citation>
    <scope>NUCLEOTIDE SEQUENCE</scope>
    <source>
        <strain evidence="6">LMG 29479</strain>
    </source>
</reference>
<name>A0A8J7VVF9_9GAMM</name>
<feature type="transmembrane region" description="Helical" evidence="4">
    <location>
        <begin position="196"/>
        <end position="220"/>
    </location>
</feature>
<dbReference type="GO" id="GO:0022857">
    <property type="term" value="F:transmembrane transporter activity"/>
    <property type="evidence" value="ECO:0007669"/>
    <property type="project" value="InterPro"/>
</dbReference>
<feature type="domain" description="Major facilitator superfamily (MFS) profile" evidence="5">
    <location>
        <begin position="199"/>
        <end position="417"/>
    </location>
</feature>
<organism evidence="6">
    <name type="scientific">Coralloluteibacterium stylophorae</name>
    <dbReference type="NCBI Taxonomy" id="1776034"/>
    <lineage>
        <taxon>Bacteria</taxon>
        <taxon>Pseudomonadati</taxon>
        <taxon>Pseudomonadota</taxon>
        <taxon>Gammaproteobacteria</taxon>
        <taxon>Lysobacterales</taxon>
        <taxon>Lysobacteraceae</taxon>
        <taxon>Coralloluteibacterium</taxon>
    </lineage>
</organism>
<feature type="transmembrane region" description="Helical" evidence="4">
    <location>
        <begin position="265"/>
        <end position="283"/>
    </location>
</feature>
<evidence type="ECO:0000256" key="1">
    <source>
        <dbReference type="ARBA" id="ARBA00022692"/>
    </source>
</evidence>
<evidence type="ECO:0000256" key="2">
    <source>
        <dbReference type="ARBA" id="ARBA00022989"/>
    </source>
</evidence>
<feature type="transmembrane region" description="Helical" evidence="4">
    <location>
        <begin position="321"/>
        <end position="343"/>
    </location>
</feature>
<evidence type="ECO:0000313" key="8">
    <source>
        <dbReference type="Proteomes" id="UP000675747"/>
    </source>
</evidence>
<evidence type="ECO:0000256" key="4">
    <source>
        <dbReference type="SAM" id="Phobius"/>
    </source>
</evidence>
<keyword evidence="2 4" id="KW-1133">Transmembrane helix</keyword>
<evidence type="ECO:0000259" key="5">
    <source>
        <dbReference type="PROSITE" id="PS50850"/>
    </source>
</evidence>
<sequence>MIQTLRPITSLLLGVAFLLCGTGVLGIQLQLRGAEIGYSPTLLGGLTSAYFVGFLAGTFLSPALVRRIGHIRAFGFYAASCACGVLLHVLVESALAWLVLRLLVGMALVGLYSVIESWLTAQAPEHQRSTVFALYMMVNLGALAVSQQLVRVGADLPYVPMVLAALLVCASTLPVLATRMAQPVLQPVPRLALRRLFAAAPSAGAGALLSGLCMGAFWGLSPVWGTQVGMSTGQIATYMSMAILGGAALQLPLGRLSDRRDRRLALALVCAAACAVAFVAPLTAAIPGAAYVVAFLFGGMSFSIYPIVVAHLLDHLPPEEILGASSSVLLLNGAGSIVGPLVAGGLMTAIGPSSLFMWFAATLGAIALYALYRYRAFARTRASEPHFQPMLRTSHEALGLITPDEDSARHEETAPAR</sequence>
<evidence type="ECO:0000313" key="7">
    <source>
        <dbReference type="EMBL" id="MBS7456788.1"/>
    </source>
</evidence>
<dbReference type="Pfam" id="PF07690">
    <property type="entry name" value="MFS_1"/>
    <property type="match status" value="1"/>
</dbReference>
<feature type="transmembrane region" description="Helical" evidence="4">
    <location>
        <begin position="131"/>
        <end position="150"/>
    </location>
</feature>
<proteinExistence type="predicted"/>
<feature type="transmembrane region" description="Helical" evidence="4">
    <location>
        <begin position="355"/>
        <end position="372"/>
    </location>
</feature>
<keyword evidence="8" id="KW-1185">Reference proteome</keyword>
<dbReference type="GO" id="GO:0005886">
    <property type="term" value="C:plasma membrane"/>
    <property type="evidence" value="ECO:0007669"/>
    <property type="project" value="TreeGrafter"/>
</dbReference>
<gene>
    <name evidence="7" type="ORF">KB893_006535</name>
    <name evidence="6" type="ORF">KB893_08600</name>
</gene>
<dbReference type="EMBL" id="JAGQFT010000060">
    <property type="protein sequence ID" value="MBR0562574.1"/>
    <property type="molecule type" value="Genomic_DNA"/>
</dbReference>
<dbReference type="PANTHER" id="PTHR23521:SF3">
    <property type="entry name" value="MFS TRANSPORTER"/>
    <property type="match status" value="1"/>
</dbReference>
<comment type="caution">
    <text evidence="6">The sequence shown here is derived from an EMBL/GenBank/DDBJ whole genome shotgun (WGS) entry which is preliminary data.</text>
</comment>
<keyword evidence="3 4" id="KW-0472">Membrane</keyword>
<dbReference type="Proteomes" id="UP000675747">
    <property type="component" value="Unassembled WGS sequence"/>
</dbReference>
<dbReference type="Gene3D" id="1.20.1250.20">
    <property type="entry name" value="MFS general substrate transporter like domains"/>
    <property type="match status" value="2"/>
</dbReference>
<dbReference type="InterPro" id="IPR011701">
    <property type="entry name" value="MFS"/>
</dbReference>